<gene>
    <name evidence="3" type="ordered locus">Bsel_0058</name>
</gene>
<dbReference type="RefSeq" id="WP_013171039.1">
    <property type="nucleotide sequence ID" value="NC_014219.1"/>
</dbReference>
<name>D6XV51_BACIE</name>
<dbReference type="Proteomes" id="UP000000271">
    <property type="component" value="Chromosome"/>
</dbReference>
<dbReference type="PANTHER" id="PTHR30522:SF0">
    <property type="entry name" value="NUCLEOSIDE TRIPHOSPHATE PYROPHOSPHOHYDROLASE"/>
    <property type="match status" value="1"/>
</dbReference>
<dbReference type="NCBIfam" id="NF007113">
    <property type="entry name" value="PRK09562.1"/>
    <property type="match status" value="1"/>
</dbReference>
<dbReference type="GO" id="GO:0006203">
    <property type="term" value="P:dGTP catabolic process"/>
    <property type="evidence" value="ECO:0007669"/>
    <property type="project" value="TreeGrafter"/>
</dbReference>
<accession>D6XV51</accession>
<organism evidence="3 4">
    <name type="scientific">Bacillus selenitireducens (strain ATCC 700615 / DSM 15326 / MLS10)</name>
    <dbReference type="NCBI Taxonomy" id="439292"/>
    <lineage>
        <taxon>Bacteria</taxon>
        <taxon>Bacillati</taxon>
        <taxon>Bacillota</taxon>
        <taxon>Bacilli</taxon>
        <taxon>Bacillales</taxon>
        <taxon>Bacillaceae</taxon>
        <taxon>Salisediminibacterium</taxon>
    </lineage>
</organism>
<dbReference type="KEGG" id="bse:Bsel_0058"/>
<dbReference type="GO" id="GO:0047429">
    <property type="term" value="F:nucleoside triphosphate diphosphatase activity"/>
    <property type="evidence" value="ECO:0007669"/>
    <property type="project" value="InterPro"/>
</dbReference>
<dbReference type="AlphaFoldDB" id="D6XV51"/>
<dbReference type="InterPro" id="IPR014777">
    <property type="entry name" value="4pyrrole_Mease_sub1"/>
</dbReference>
<dbReference type="CDD" id="cd11723">
    <property type="entry name" value="YabN_N_like"/>
    <property type="match status" value="1"/>
</dbReference>
<evidence type="ECO:0000259" key="2">
    <source>
        <dbReference type="Pfam" id="PF03819"/>
    </source>
</evidence>
<dbReference type="Gene3D" id="3.40.1010.10">
    <property type="entry name" value="Cobalt-precorrin-4 Transmethylase, Domain 1"/>
    <property type="match status" value="1"/>
</dbReference>
<dbReference type="InterPro" id="IPR035013">
    <property type="entry name" value="YabN_N"/>
</dbReference>
<evidence type="ECO:0000259" key="1">
    <source>
        <dbReference type="Pfam" id="PF00590"/>
    </source>
</evidence>
<dbReference type="FunFam" id="1.10.287.1080:FF:000001">
    <property type="entry name" value="Nucleoside triphosphate pyrophosphohydrolase"/>
    <property type="match status" value="1"/>
</dbReference>
<dbReference type="OrthoDB" id="9808939at2"/>
<dbReference type="InterPro" id="IPR004518">
    <property type="entry name" value="MazG-like_dom"/>
</dbReference>
<dbReference type="GO" id="GO:0006950">
    <property type="term" value="P:response to stress"/>
    <property type="evidence" value="ECO:0007669"/>
    <property type="project" value="UniProtKB-ARBA"/>
</dbReference>
<dbReference type="eggNOG" id="COG3956">
    <property type="taxonomic scope" value="Bacteria"/>
</dbReference>
<dbReference type="GO" id="GO:0046047">
    <property type="term" value="P:TTP catabolic process"/>
    <property type="evidence" value="ECO:0007669"/>
    <property type="project" value="TreeGrafter"/>
</dbReference>
<evidence type="ECO:0000313" key="3">
    <source>
        <dbReference type="EMBL" id="ADH97609.1"/>
    </source>
</evidence>
<dbReference type="GO" id="GO:0046076">
    <property type="term" value="P:dTTP catabolic process"/>
    <property type="evidence" value="ECO:0007669"/>
    <property type="project" value="TreeGrafter"/>
</dbReference>
<dbReference type="InterPro" id="IPR011551">
    <property type="entry name" value="NTP_PyrPHydrolase_MazG"/>
</dbReference>
<dbReference type="SUPFAM" id="SSF53790">
    <property type="entry name" value="Tetrapyrrole methylase"/>
    <property type="match status" value="1"/>
</dbReference>
<dbReference type="Gene3D" id="1.10.287.1080">
    <property type="entry name" value="MazG-like"/>
    <property type="match status" value="2"/>
</dbReference>
<dbReference type="GO" id="GO:0046052">
    <property type="term" value="P:UTP catabolic process"/>
    <property type="evidence" value="ECO:0007669"/>
    <property type="project" value="TreeGrafter"/>
</dbReference>
<dbReference type="FunFam" id="1.10.287.1080:FF:000003">
    <property type="entry name" value="Nucleoside triphosphate pyrophosphohydrolase"/>
    <property type="match status" value="1"/>
</dbReference>
<dbReference type="NCBIfam" id="TIGR00444">
    <property type="entry name" value="mazG"/>
    <property type="match status" value="1"/>
</dbReference>
<feature type="domain" description="NTP pyrophosphohydrolase MazG-like" evidence="2">
    <location>
        <begin position="253"/>
        <end position="326"/>
    </location>
</feature>
<dbReference type="SUPFAM" id="SSF101386">
    <property type="entry name" value="all-alpha NTP pyrophosphatases"/>
    <property type="match status" value="2"/>
</dbReference>
<dbReference type="CDD" id="cd11528">
    <property type="entry name" value="NTP-PPase_MazG_Nterm"/>
    <property type="match status" value="1"/>
</dbReference>
<evidence type="ECO:0000313" key="4">
    <source>
        <dbReference type="Proteomes" id="UP000000271"/>
    </source>
</evidence>
<feature type="domain" description="NTP pyrophosphohydrolase MazG-like" evidence="2">
    <location>
        <begin position="393"/>
        <end position="454"/>
    </location>
</feature>
<dbReference type="InterPro" id="IPR048011">
    <property type="entry name" value="NTP-PPase_MazG-like_C"/>
</dbReference>
<dbReference type="InterPro" id="IPR024180">
    <property type="entry name" value="Tetrapyrrole_Mease/MazG_pred"/>
</dbReference>
<dbReference type="PIRSF" id="PIRSF002845">
    <property type="entry name" value="Ttrprl_mtas_MazG"/>
    <property type="match status" value="1"/>
</dbReference>
<dbReference type="InterPro" id="IPR000878">
    <property type="entry name" value="4pyrrol_Mease"/>
</dbReference>
<dbReference type="CDD" id="cd11529">
    <property type="entry name" value="NTP-PPase_MazG_Cterm"/>
    <property type="match status" value="1"/>
</dbReference>
<proteinExistence type="predicted"/>
<keyword evidence="4" id="KW-1185">Reference proteome</keyword>
<dbReference type="GO" id="GO:0046061">
    <property type="term" value="P:dATP catabolic process"/>
    <property type="evidence" value="ECO:0007669"/>
    <property type="project" value="TreeGrafter"/>
</dbReference>
<dbReference type="Pfam" id="PF03819">
    <property type="entry name" value="MazG"/>
    <property type="match status" value="2"/>
</dbReference>
<dbReference type="InterPro" id="IPR035996">
    <property type="entry name" value="4pyrrol_Methylase_sf"/>
</dbReference>
<dbReference type="EMBL" id="CP001791">
    <property type="protein sequence ID" value="ADH97609.1"/>
    <property type="molecule type" value="Genomic_DNA"/>
</dbReference>
<reference evidence="3" key="1">
    <citation type="submission" date="2009-10" db="EMBL/GenBank/DDBJ databases">
        <title>Complete sequence of Bacillus selenitireducens MLS10.</title>
        <authorList>
            <consortium name="US DOE Joint Genome Institute"/>
            <person name="Lucas S."/>
            <person name="Copeland A."/>
            <person name="Lapidus A."/>
            <person name="Glavina del Rio T."/>
            <person name="Dalin E."/>
            <person name="Tice H."/>
            <person name="Bruce D."/>
            <person name="Goodwin L."/>
            <person name="Pitluck S."/>
            <person name="Sims D."/>
            <person name="Brettin T."/>
            <person name="Detter J.C."/>
            <person name="Han C."/>
            <person name="Larimer F."/>
            <person name="Land M."/>
            <person name="Hauser L."/>
            <person name="Kyrpides N."/>
            <person name="Ovchinnikova G."/>
            <person name="Stolz J."/>
        </authorList>
    </citation>
    <scope>NUCLEOTIDE SEQUENCE [LARGE SCALE GENOMIC DNA]</scope>
    <source>
        <strain evidence="3">MLS10</strain>
    </source>
</reference>
<protein>
    <submittedName>
        <fullName evidence="3">MazG family protein</fullName>
    </submittedName>
</protein>
<dbReference type="PANTHER" id="PTHR30522">
    <property type="entry name" value="NUCLEOSIDE TRIPHOSPHATE PYROPHOSPHOHYDROLASE"/>
    <property type="match status" value="1"/>
</dbReference>
<sequence length="485" mass="54530">MGTIRILGLGAGDLDQLSLGVYREIRQAEQLFVRTARHPLIAALEDEGVSFESFDTIYETESAFSDVYARIAGALLEKAEATEATIFYAVPGHPLVAEETVQRLLRQEQVPVSIAGGGSFLDAMFTTLNIDPIEGFQLLDGLSMEPSDLMLKGHTVIGQVYDSLSASEVKLKLMERLPDDFDVTIVDAAGTDRESVTVVPLYELDRSVTTSNLTAVYVPPAEEEAIHYRTFDTLRGVIRTLRGPDGCPWDREQTHESLKRYMIEEAYELLEAIDEEDDDHIADELGDVLLQVMLHAQIGEDNGYFSIDDVIGNLSEKMVRRHPHVFSDTSVSGADQVVTNWEAIKAEEKGHEDRHSMLDGIPKGLPGLMTAAKLQKKAGKVGFDWGEEGPMWEKLFEEIHEWAQEVHTGTPDRSMKEFGDVLFAFVNIARFHQIDPEEALRQTNEKFRRRFQHVESRVEESGLDWSAFSLEALDRWWEEAKDKGL</sequence>
<dbReference type="GO" id="GO:0046081">
    <property type="term" value="P:dUTP catabolic process"/>
    <property type="evidence" value="ECO:0007669"/>
    <property type="project" value="TreeGrafter"/>
</dbReference>
<dbReference type="Pfam" id="PF00590">
    <property type="entry name" value="TP_methylase"/>
    <property type="match status" value="1"/>
</dbReference>
<dbReference type="InterPro" id="IPR048015">
    <property type="entry name" value="NTP-PPase_MazG-like_N"/>
</dbReference>
<dbReference type="GO" id="GO:0008168">
    <property type="term" value="F:methyltransferase activity"/>
    <property type="evidence" value="ECO:0007669"/>
    <property type="project" value="InterPro"/>
</dbReference>
<dbReference type="HOGENOM" id="CLU_038356_1_0_9"/>
<feature type="domain" description="Tetrapyrrole methylase" evidence="1">
    <location>
        <begin position="6"/>
        <end position="205"/>
    </location>
</feature>
<dbReference type="STRING" id="439292.Bsel_0058"/>